<name>A0ABD0U4Y9_DENTH</name>
<organism evidence="1 2">
    <name type="scientific">Dendrobium thyrsiflorum</name>
    <name type="common">Pinecone-like raceme dendrobium</name>
    <name type="synonym">Orchid</name>
    <dbReference type="NCBI Taxonomy" id="117978"/>
    <lineage>
        <taxon>Eukaryota</taxon>
        <taxon>Viridiplantae</taxon>
        <taxon>Streptophyta</taxon>
        <taxon>Embryophyta</taxon>
        <taxon>Tracheophyta</taxon>
        <taxon>Spermatophyta</taxon>
        <taxon>Magnoliopsida</taxon>
        <taxon>Liliopsida</taxon>
        <taxon>Asparagales</taxon>
        <taxon>Orchidaceae</taxon>
        <taxon>Epidendroideae</taxon>
        <taxon>Malaxideae</taxon>
        <taxon>Dendrobiinae</taxon>
        <taxon>Dendrobium</taxon>
    </lineage>
</organism>
<dbReference type="Proteomes" id="UP001552299">
    <property type="component" value="Unassembled WGS sequence"/>
</dbReference>
<gene>
    <name evidence="1" type="ORF">M5K25_021791</name>
</gene>
<evidence type="ECO:0000313" key="1">
    <source>
        <dbReference type="EMBL" id="KAL0907384.1"/>
    </source>
</evidence>
<keyword evidence="2" id="KW-1185">Reference proteome</keyword>
<reference evidence="1 2" key="1">
    <citation type="journal article" date="2024" name="Plant Biotechnol. J.">
        <title>Dendrobium thyrsiflorum genome and its molecular insights into genes involved in important horticultural traits.</title>
        <authorList>
            <person name="Chen B."/>
            <person name="Wang J.Y."/>
            <person name="Zheng P.J."/>
            <person name="Li K.L."/>
            <person name="Liang Y.M."/>
            <person name="Chen X.F."/>
            <person name="Zhang C."/>
            <person name="Zhao X."/>
            <person name="He X."/>
            <person name="Zhang G.Q."/>
            <person name="Liu Z.J."/>
            <person name="Xu Q."/>
        </authorList>
    </citation>
    <scope>NUCLEOTIDE SEQUENCE [LARGE SCALE GENOMIC DNA]</scope>
    <source>
        <strain evidence="1">GZMU011</strain>
    </source>
</reference>
<accession>A0ABD0U4Y9</accession>
<sequence>MVYGHGWMHIEYQRFFREERNFKKFFDDSPSDVSYQDCIQSWGLGLRGILGKSLLSIRISVTNFFEKLIEDTSGAHDIISLEK</sequence>
<dbReference type="EMBL" id="JANQDX010000017">
    <property type="protein sequence ID" value="KAL0907384.1"/>
    <property type="molecule type" value="Genomic_DNA"/>
</dbReference>
<protein>
    <submittedName>
        <fullName evidence="1">Uncharacterized protein</fullName>
    </submittedName>
</protein>
<proteinExistence type="predicted"/>
<evidence type="ECO:0000313" key="2">
    <source>
        <dbReference type="Proteomes" id="UP001552299"/>
    </source>
</evidence>
<comment type="caution">
    <text evidence="1">The sequence shown here is derived from an EMBL/GenBank/DDBJ whole genome shotgun (WGS) entry which is preliminary data.</text>
</comment>
<dbReference type="AlphaFoldDB" id="A0ABD0U4Y9"/>